<reference evidence="3 4" key="1">
    <citation type="submission" date="2018-10" db="EMBL/GenBank/DDBJ databases">
        <title>Genomic Encyclopedia of Archaeal and Bacterial Type Strains, Phase II (KMG-II): from individual species to whole genera.</title>
        <authorList>
            <person name="Goeker M."/>
        </authorList>
    </citation>
    <scope>NUCLEOTIDE SEQUENCE [LARGE SCALE GENOMIC DNA]</scope>
    <source>
        <strain evidence="3 4">DSM 14219</strain>
    </source>
</reference>
<proteinExistence type="inferred from homology"/>
<accession>A0A495SMN1</accession>
<dbReference type="InterPro" id="IPR013785">
    <property type="entry name" value="Aldolase_TIM"/>
</dbReference>
<evidence type="ECO:0000256" key="2">
    <source>
        <dbReference type="ARBA" id="ARBA00023157"/>
    </source>
</evidence>
<dbReference type="Pfam" id="PF01630">
    <property type="entry name" value="Glyco_hydro_56"/>
    <property type="match status" value="1"/>
</dbReference>
<dbReference type="RefSeq" id="WP_121460263.1">
    <property type="nucleotide sequence ID" value="NZ_RBXB01000001.1"/>
</dbReference>
<dbReference type="AlphaFoldDB" id="A0A495SMN1"/>
<dbReference type="Proteomes" id="UP000272428">
    <property type="component" value="Unassembled WGS sequence"/>
</dbReference>
<dbReference type="PROSITE" id="PS51257">
    <property type="entry name" value="PROKAR_LIPOPROTEIN"/>
    <property type="match status" value="1"/>
</dbReference>
<name>A0A495SMN1_9FLAO</name>
<protein>
    <submittedName>
        <fullName evidence="3">Hyaluronidase</fullName>
    </submittedName>
</protein>
<dbReference type="GO" id="GO:0005975">
    <property type="term" value="P:carbohydrate metabolic process"/>
    <property type="evidence" value="ECO:0007669"/>
    <property type="project" value="InterPro"/>
</dbReference>
<dbReference type="EMBL" id="RBXB01000001">
    <property type="protein sequence ID" value="RKT01346.1"/>
    <property type="molecule type" value="Genomic_DNA"/>
</dbReference>
<keyword evidence="4" id="KW-1185">Reference proteome</keyword>
<comment type="similarity">
    <text evidence="1">Belongs to the glycosyl hydrolase 56 family.</text>
</comment>
<dbReference type="GO" id="GO:0004415">
    <property type="term" value="F:hyalurononglucosaminidase activity"/>
    <property type="evidence" value="ECO:0007669"/>
    <property type="project" value="InterPro"/>
</dbReference>
<comment type="caution">
    <text evidence="3">The sequence shown here is derived from an EMBL/GenBank/DDBJ whole genome shotgun (WGS) entry which is preliminary data.</text>
</comment>
<sequence length="319" mass="37468">MAVKKIFVNLVFCLFISISCNSQKNRNEKEELQGTLQNIKVLYQLGVLSKDAQKQFNTYGFEQIDFVDESCFFSKDKFIVDSVKLRSKIQQIFPDAKKLGYAYINLESPYIELIRDKDANDPEFKKSLAFFIQIIKICKQERPLIKWGFYAIPFTTFWEIYTGYFKKNDKIAALLKEVDVFYPSMYMFYDEDVDMIKSIGNDNYIEKNIENSLSLSMKYKKPVFPFVLHRYHPSNAKVGWKQMNASKWGKYIADITSIEVNKKHVDGIVWWGADDFFYGRADAPNITNEYRGSKKDYLDFNGRNLSKKASEIIQNWNKK</sequence>
<dbReference type="InterPro" id="IPR017853">
    <property type="entry name" value="GH"/>
</dbReference>
<gene>
    <name evidence="3" type="ORF">BCF58_0565</name>
</gene>
<keyword evidence="2" id="KW-1015">Disulfide bond</keyword>
<dbReference type="SUPFAM" id="SSF51445">
    <property type="entry name" value="(Trans)glycosidases"/>
    <property type="match status" value="1"/>
</dbReference>
<dbReference type="OrthoDB" id="795496at2"/>
<evidence type="ECO:0000256" key="1">
    <source>
        <dbReference type="ARBA" id="ARBA00008871"/>
    </source>
</evidence>
<dbReference type="Gene3D" id="3.20.20.70">
    <property type="entry name" value="Aldolase class I"/>
    <property type="match status" value="1"/>
</dbReference>
<organism evidence="3 4">
    <name type="scientific">Chryseobacterium defluvii</name>
    <dbReference type="NCBI Taxonomy" id="160396"/>
    <lineage>
        <taxon>Bacteria</taxon>
        <taxon>Pseudomonadati</taxon>
        <taxon>Bacteroidota</taxon>
        <taxon>Flavobacteriia</taxon>
        <taxon>Flavobacteriales</taxon>
        <taxon>Weeksellaceae</taxon>
        <taxon>Chryseobacterium group</taxon>
        <taxon>Chryseobacterium</taxon>
    </lineage>
</organism>
<dbReference type="InterPro" id="IPR018155">
    <property type="entry name" value="Hyaluronidase"/>
</dbReference>
<evidence type="ECO:0000313" key="3">
    <source>
        <dbReference type="EMBL" id="RKT01346.1"/>
    </source>
</evidence>
<evidence type="ECO:0000313" key="4">
    <source>
        <dbReference type="Proteomes" id="UP000272428"/>
    </source>
</evidence>